<accession>A0A7R8WK76</accession>
<reference evidence="1" key="1">
    <citation type="submission" date="2020-11" db="EMBL/GenBank/DDBJ databases">
        <authorList>
            <person name="Tran Van P."/>
        </authorList>
    </citation>
    <scope>NUCLEOTIDE SEQUENCE</scope>
</reference>
<sequence length="196" mass="22441">MPQRDSSATRDGAKDSSSMLKFFALKIPKFRNTITASGSESNCAQVPYCFHSEDIECDPFLWSRLHPCEHISSSASCLSAIPPSPSEDYRVLRQLYSETEVDIEIIPQFKPLLYSETEVDIEIIPQFKPLLFVTTLPSPRAPDLGSENLLDRQFWRVSFPLRLTLFCPKSFRPATVPLRCSVFPCLELRHFPQRRK</sequence>
<gene>
    <name evidence="1" type="ORF">CTOB1V02_LOCUS8401</name>
</gene>
<proteinExistence type="predicted"/>
<feature type="non-terminal residue" evidence="1">
    <location>
        <position position="1"/>
    </location>
</feature>
<organism evidence="1">
    <name type="scientific">Cyprideis torosa</name>
    <dbReference type="NCBI Taxonomy" id="163714"/>
    <lineage>
        <taxon>Eukaryota</taxon>
        <taxon>Metazoa</taxon>
        <taxon>Ecdysozoa</taxon>
        <taxon>Arthropoda</taxon>
        <taxon>Crustacea</taxon>
        <taxon>Oligostraca</taxon>
        <taxon>Ostracoda</taxon>
        <taxon>Podocopa</taxon>
        <taxon>Podocopida</taxon>
        <taxon>Cytherocopina</taxon>
        <taxon>Cytheroidea</taxon>
        <taxon>Cytherideidae</taxon>
        <taxon>Cyprideis</taxon>
    </lineage>
</organism>
<dbReference type="EMBL" id="OB662771">
    <property type="protein sequence ID" value="CAD7230543.1"/>
    <property type="molecule type" value="Genomic_DNA"/>
</dbReference>
<evidence type="ECO:0000313" key="1">
    <source>
        <dbReference type="EMBL" id="CAD7230543.1"/>
    </source>
</evidence>
<name>A0A7R8WK76_9CRUS</name>
<dbReference type="AlphaFoldDB" id="A0A7R8WK76"/>
<protein>
    <submittedName>
        <fullName evidence="1">Uncharacterized protein</fullName>
    </submittedName>
</protein>